<organism evidence="1">
    <name type="scientific">Arion vulgaris</name>
    <dbReference type="NCBI Taxonomy" id="1028688"/>
    <lineage>
        <taxon>Eukaryota</taxon>
        <taxon>Metazoa</taxon>
        <taxon>Spiralia</taxon>
        <taxon>Lophotrochozoa</taxon>
        <taxon>Mollusca</taxon>
        <taxon>Gastropoda</taxon>
        <taxon>Heterobranchia</taxon>
        <taxon>Euthyneura</taxon>
        <taxon>Panpulmonata</taxon>
        <taxon>Eupulmonata</taxon>
        <taxon>Stylommatophora</taxon>
        <taxon>Helicina</taxon>
        <taxon>Arionoidea</taxon>
        <taxon>Arionidae</taxon>
        <taxon>Arion</taxon>
    </lineage>
</organism>
<dbReference type="AlphaFoldDB" id="A0A0B6XWR9"/>
<protein>
    <submittedName>
        <fullName evidence="1">Uncharacterized protein</fullName>
    </submittedName>
</protein>
<gene>
    <name evidence="1" type="primary">ORF3720</name>
</gene>
<evidence type="ECO:0000313" key="1">
    <source>
        <dbReference type="EMBL" id="CEK48349.1"/>
    </source>
</evidence>
<accession>A0A0B6XWR9</accession>
<feature type="non-terminal residue" evidence="1">
    <location>
        <position position="124"/>
    </location>
</feature>
<sequence>GGVVLAAISEMTFMPAQETSAVLIHFESEKISLSWLQNMKSFNPELTSRWWGIITENRVVNKIPADYTKYKMISITVIKRIPDFVETSSFTEEHSSLLNEALKPAQIKHSAVNIISGTPVFACG</sequence>
<feature type="non-terminal residue" evidence="1">
    <location>
        <position position="1"/>
    </location>
</feature>
<reference evidence="1" key="1">
    <citation type="submission" date="2014-12" db="EMBL/GenBank/DDBJ databases">
        <title>Insight into the proteome of Arion vulgaris.</title>
        <authorList>
            <person name="Aradska J."/>
            <person name="Bulat T."/>
            <person name="Smidak R."/>
            <person name="Sarate P."/>
            <person name="Gangsoo J."/>
            <person name="Sialana F."/>
            <person name="Bilban M."/>
            <person name="Lubec G."/>
        </authorList>
    </citation>
    <scope>NUCLEOTIDE SEQUENCE</scope>
    <source>
        <tissue evidence="1">Skin</tissue>
    </source>
</reference>
<name>A0A0B6XWR9_9EUPU</name>
<proteinExistence type="predicted"/>
<dbReference type="EMBL" id="HACG01001484">
    <property type="protein sequence ID" value="CEK48349.1"/>
    <property type="molecule type" value="Transcribed_RNA"/>
</dbReference>